<keyword evidence="1" id="KW-1133">Transmembrane helix</keyword>
<name>A0ABT7WG39_9FLAO</name>
<feature type="transmembrane region" description="Helical" evidence="1">
    <location>
        <begin position="121"/>
        <end position="144"/>
    </location>
</feature>
<evidence type="ECO:0000313" key="3">
    <source>
        <dbReference type="Proteomes" id="UP001174839"/>
    </source>
</evidence>
<keyword evidence="1" id="KW-0472">Membrane</keyword>
<feature type="transmembrane region" description="Helical" evidence="1">
    <location>
        <begin position="51"/>
        <end position="67"/>
    </location>
</feature>
<keyword evidence="3" id="KW-1185">Reference proteome</keyword>
<reference evidence="2" key="1">
    <citation type="submission" date="2023-06" db="EMBL/GenBank/DDBJ databases">
        <title>Robiginitalea aurantiacus sp. nov. and Algoriphagus sediminis sp. nov., isolated from coastal sediment.</title>
        <authorList>
            <person name="Zhou Z.Y."/>
            <person name="An J."/>
            <person name="Jia Y.W."/>
            <person name="Du Z.J."/>
        </authorList>
    </citation>
    <scope>NUCLEOTIDE SEQUENCE</scope>
    <source>
        <strain evidence="2">M39</strain>
    </source>
</reference>
<protein>
    <submittedName>
        <fullName evidence="2">Uncharacterized protein</fullName>
    </submittedName>
</protein>
<dbReference type="RefSeq" id="WP_289725143.1">
    <property type="nucleotide sequence ID" value="NZ_JAUDUY010000004.1"/>
</dbReference>
<feature type="transmembrane region" description="Helical" evidence="1">
    <location>
        <begin position="88"/>
        <end position="109"/>
    </location>
</feature>
<dbReference type="Proteomes" id="UP001174839">
    <property type="component" value="Unassembled WGS sequence"/>
</dbReference>
<evidence type="ECO:0000256" key="1">
    <source>
        <dbReference type="SAM" id="Phobius"/>
    </source>
</evidence>
<accession>A0ABT7WG39</accession>
<dbReference type="EMBL" id="JAUDUY010000004">
    <property type="protein sequence ID" value="MDM9631779.1"/>
    <property type="molecule type" value="Genomic_DNA"/>
</dbReference>
<gene>
    <name evidence="2" type="ORF">QU605_09870</name>
</gene>
<proteinExistence type="predicted"/>
<feature type="transmembrane region" description="Helical" evidence="1">
    <location>
        <begin position="20"/>
        <end position="39"/>
    </location>
</feature>
<organism evidence="2 3">
    <name type="scientific">Robiginitalea aurantiaca</name>
    <dbReference type="NCBI Taxonomy" id="3056915"/>
    <lineage>
        <taxon>Bacteria</taxon>
        <taxon>Pseudomonadati</taxon>
        <taxon>Bacteroidota</taxon>
        <taxon>Flavobacteriia</taxon>
        <taxon>Flavobacteriales</taxon>
        <taxon>Flavobacteriaceae</taxon>
        <taxon>Robiginitalea</taxon>
    </lineage>
</organism>
<comment type="caution">
    <text evidence="2">The sequence shown here is derived from an EMBL/GenBank/DDBJ whole genome shotgun (WGS) entry which is preliminary data.</text>
</comment>
<sequence>MSLHKEIQTQNRSYLWKFCLYTSLLLLSALIVFSFYGLYSNRFYFLKVDNYIFPLFSVLHFVFLYVLNFKIREGEYPDPIMRNIEYGMYAVLLIYIFKCFDTYYILMSYEEYQSYMIPETFIPIGLLILSLHLLLVGFTFLSFYQRKVLIGSYEFEQIDKNMNSWQ</sequence>
<evidence type="ECO:0000313" key="2">
    <source>
        <dbReference type="EMBL" id="MDM9631779.1"/>
    </source>
</evidence>
<keyword evidence="1" id="KW-0812">Transmembrane</keyword>